<protein>
    <submittedName>
        <fullName evidence="1">Transposase</fullName>
    </submittedName>
</protein>
<dbReference type="EMBL" id="LR881183">
    <property type="protein sequence ID" value="CAD5245091.1"/>
    <property type="molecule type" value="Genomic_DNA"/>
</dbReference>
<reference evidence="1 2" key="1">
    <citation type="submission" date="2020-09" db="EMBL/GenBank/DDBJ databases">
        <authorList>
            <person name="Courtine D."/>
        </authorList>
    </citation>
    <scope>NUCLEOTIDE SEQUENCE [LARGE SCALE GENOMIC DNA]</scope>
    <source>
        <strain evidence="1 2">IRI35c</strain>
    </source>
</reference>
<organism evidence="1 2">
    <name type="scientific">Thermococcus camini</name>
    <dbReference type="NCBI Taxonomy" id="2016373"/>
    <lineage>
        <taxon>Archaea</taxon>
        <taxon>Methanobacteriati</taxon>
        <taxon>Methanobacteriota</taxon>
        <taxon>Thermococci</taxon>
        <taxon>Thermococcales</taxon>
        <taxon>Thermococcaceae</taxon>
        <taxon>Thermococcus</taxon>
    </lineage>
</organism>
<dbReference type="AlphaFoldDB" id="A0A7G2DD54"/>
<evidence type="ECO:0000313" key="1">
    <source>
        <dbReference type="EMBL" id="CAD5245091.1"/>
    </source>
</evidence>
<dbReference type="Proteomes" id="UP000516304">
    <property type="component" value="Chromosome TIRI35C"/>
</dbReference>
<dbReference type="KEGG" id="tcq:TIRI35C_1937"/>
<keyword evidence="2" id="KW-1185">Reference proteome</keyword>
<name>A0A7G2DD54_9EURY</name>
<sequence>MRRAVTVKLQPSKKQEKALFELAQATAIIWNKLNYQRLKQFKEFGKTDFSTTEKEAYHEFKNWIGGSTVQQLARKNAESWRSFFSLNRRKKEWRAPRMVQAKTAQIR</sequence>
<accession>A0A7G2DD54</accession>
<evidence type="ECO:0000313" key="2">
    <source>
        <dbReference type="Proteomes" id="UP000516304"/>
    </source>
</evidence>
<proteinExistence type="predicted"/>
<gene>
    <name evidence="1" type="ORF">TIRI35C_1937</name>
</gene>